<feature type="repeat" description="ANK" evidence="3">
    <location>
        <begin position="51"/>
        <end position="83"/>
    </location>
</feature>
<feature type="repeat" description="ANK" evidence="3">
    <location>
        <begin position="222"/>
        <end position="248"/>
    </location>
</feature>
<keyword evidence="2 3" id="KW-0040">ANK repeat</keyword>
<dbReference type="EMBL" id="JAEHOE010000006">
    <property type="protein sequence ID" value="KAG2499567.1"/>
    <property type="molecule type" value="Genomic_DNA"/>
</dbReference>
<feature type="compositionally biased region" description="Pro residues" evidence="4">
    <location>
        <begin position="270"/>
        <end position="280"/>
    </location>
</feature>
<gene>
    <name evidence="5" type="ORF">HYH03_002512</name>
</gene>
<dbReference type="Proteomes" id="UP000612055">
    <property type="component" value="Unassembled WGS sequence"/>
</dbReference>
<protein>
    <submittedName>
        <fullName evidence="5">Uncharacterized protein</fullName>
    </submittedName>
</protein>
<feature type="compositionally biased region" description="Low complexity" evidence="4">
    <location>
        <begin position="339"/>
        <end position="350"/>
    </location>
</feature>
<dbReference type="InterPro" id="IPR036770">
    <property type="entry name" value="Ankyrin_rpt-contain_sf"/>
</dbReference>
<feature type="compositionally biased region" description="Low complexity" evidence="4">
    <location>
        <begin position="281"/>
        <end position="290"/>
    </location>
</feature>
<dbReference type="Pfam" id="PF12796">
    <property type="entry name" value="Ank_2"/>
    <property type="match status" value="2"/>
</dbReference>
<name>A0A835YDE8_9CHLO</name>
<evidence type="ECO:0000256" key="4">
    <source>
        <dbReference type="SAM" id="MobiDB-lite"/>
    </source>
</evidence>
<keyword evidence="1" id="KW-0677">Repeat</keyword>
<dbReference type="Pfam" id="PF00023">
    <property type="entry name" value="Ank"/>
    <property type="match status" value="1"/>
</dbReference>
<proteinExistence type="predicted"/>
<dbReference type="InterPro" id="IPR002110">
    <property type="entry name" value="Ankyrin_rpt"/>
</dbReference>
<dbReference type="SMART" id="SM00248">
    <property type="entry name" value="ANK"/>
    <property type="match status" value="6"/>
</dbReference>
<sequence>MSSSTADQLIEELKRDADKGELLLWAAARGLQNDVEELVRTGADPSVKDKALRQAAHYAASNGHASILEYLATKGVDLDAEDGVGRGALHYAAAGGHSDCVSLLLARGCWRDAPDGADDTPLHLAARSGDLAAVKALAEAGAKAWLPNKRSLTPFAEAVLAGRTAAAEWLGARAEGGLAAALAEAYRGVPLLHLAAGMGQATAVEWLLRQPGAEPSAPACAQRLTPLHAAALAGDADTVRALLAAGADPLTQTLDGQLPLELVPRSAPRKAPPPPPPPGTLPSIEPTPEAAAKEAAAEAARVRAARRAFKALARAAAEQGVLAGGQGVAALGASGGGAAAAEPEPAAAGKARAKGKEKGKERRAEEGAGEEAEHPVALFLRQFSALSPEQQAAKVEALSRMDEREVKQLPYMDADALAALTGLRTAGTMVELFTAVAALRSDEEFQSDIGDARVRAALEEIKKTNNLERYETQPAIMSVAAKFKRLHAINRKAGALKVVLDDLRADLPGNDPASTAAKAAEFAANQAACAASAAQAVLRSAQAALPQRNRARAEAQAEAESGAEAGMGVRRRGKNATGDGPLEEEGGTGKDGKGKGGEEEEDDKQREGEDDAAFRERLANRSRVDRLRAAATSAWVNAHSAADDVGFVDRFSKNLEAQAARAEGRYRKRLADYVGEEVAQSLVHTLKALALTLLAFAALWVLGLMPHQQTQALLARQAVQEAAKRAAEAVRRVQEGAAACGGGVCDVSGALGEALLAEEPLLPE</sequence>
<evidence type="ECO:0000313" key="6">
    <source>
        <dbReference type="Proteomes" id="UP000612055"/>
    </source>
</evidence>
<dbReference type="SUPFAM" id="SSF48403">
    <property type="entry name" value="Ankyrin repeat"/>
    <property type="match status" value="1"/>
</dbReference>
<feature type="compositionally biased region" description="Low complexity" evidence="4">
    <location>
        <begin position="554"/>
        <end position="564"/>
    </location>
</feature>
<dbReference type="PANTHER" id="PTHR24198:SF193">
    <property type="match status" value="1"/>
</dbReference>
<evidence type="ECO:0000256" key="2">
    <source>
        <dbReference type="ARBA" id="ARBA00023043"/>
    </source>
</evidence>
<evidence type="ECO:0000256" key="3">
    <source>
        <dbReference type="PROSITE-ProRule" id="PRU00023"/>
    </source>
</evidence>
<feature type="compositionally biased region" description="Basic and acidic residues" evidence="4">
    <location>
        <begin position="354"/>
        <end position="372"/>
    </location>
</feature>
<feature type="repeat" description="ANK" evidence="3">
    <location>
        <begin position="117"/>
        <end position="149"/>
    </location>
</feature>
<organism evidence="5 6">
    <name type="scientific">Edaphochlamys debaryana</name>
    <dbReference type="NCBI Taxonomy" id="47281"/>
    <lineage>
        <taxon>Eukaryota</taxon>
        <taxon>Viridiplantae</taxon>
        <taxon>Chlorophyta</taxon>
        <taxon>core chlorophytes</taxon>
        <taxon>Chlorophyceae</taxon>
        <taxon>CS clade</taxon>
        <taxon>Chlamydomonadales</taxon>
        <taxon>Chlamydomonadales incertae sedis</taxon>
        <taxon>Edaphochlamys</taxon>
    </lineage>
</organism>
<dbReference type="PROSITE" id="PS50297">
    <property type="entry name" value="ANK_REP_REGION"/>
    <property type="match status" value="4"/>
</dbReference>
<dbReference type="AlphaFoldDB" id="A0A835YDE8"/>
<feature type="region of interest" description="Disordered" evidence="4">
    <location>
        <begin position="549"/>
        <end position="617"/>
    </location>
</feature>
<feature type="region of interest" description="Disordered" evidence="4">
    <location>
        <begin position="264"/>
        <end position="298"/>
    </location>
</feature>
<dbReference type="OrthoDB" id="548781at2759"/>
<reference evidence="5" key="1">
    <citation type="journal article" date="2020" name="bioRxiv">
        <title>Comparative genomics of Chlamydomonas.</title>
        <authorList>
            <person name="Craig R.J."/>
            <person name="Hasan A.R."/>
            <person name="Ness R.W."/>
            <person name="Keightley P.D."/>
        </authorList>
    </citation>
    <scope>NUCLEOTIDE SEQUENCE</scope>
    <source>
        <strain evidence="5">CCAP 11/70</strain>
    </source>
</reference>
<accession>A0A835YDE8</accession>
<dbReference type="Gene3D" id="1.25.40.20">
    <property type="entry name" value="Ankyrin repeat-containing domain"/>
    <property type="match status" value="3"/>
</dbReference>
<feature type="region of interest" description="Disordered" evidence="4">
    <location>
        <begin position="333"/>
        <end position="372"/>
    </location>
</feature>
<comment type="caution">
    <text evidence="5">The sequence shown here is derived from an EMBL/GenBank/DDBJ whole genome shotgun (WGS) entry which is preliminary data.</text>
</comment>
<dbReference type="PANTHER" id="PTHR24198">
    <property type="entry name" value="ANKYRIN REPEAT AND PROTEIN KINASE DOMAIN-CONTAINING PROTEIN"/>
    <property type="match status" value="1"/>
</dbReference>
<evidence type="ECO:0000313" key="5">
    <source>
        <dbReference type="EMBL" id="KAG2499567.1"/>
    </source>
</evidence>
<dbReference type="PROSITE" id="PS50088">
    <property type="entry name" value="ANK_REPEAT"/>
    <property type="match status" value="4"/>
</dbReference>
<evidence type="ECO:0000256" key="1">
    <source>
        <dbReference type="ARBA" id="ARBA00022737"/>
    </source>
</evidence>
<keyword evidence="6" id="KW-1185">Reference proteome</keyword>
<feature type="compositionally biased region" description="Basic and acidic residues" evidence="4">
    <location>
        <begin position="587"/>
        <end position="617"/>
    </location>
</feature>
<feature type="repeat" description="ANK" evidence="3">
    <location>
        <begin position="84"/>
        <end position="116"/>
    </location>
</feature>